<dbReference type="STRING" id="52838.A0A4S8J3W6"/>
<dbReference type="CDD" id="cd00371">
    <property type="entry name" value="HMA"/>
    <property type="match status" value="2"/>
</dbReference>
<name>A0A4S8J3W6_MUSBA</name>
<keyword evidence="8" id="KW-1185">Reference proteome</keyword>
<dbReference type="InterPro" id="IPR036163">
    <property type="entry name" value="HMA_dom_sf"/>
</dbReference>
<dbReference type="PANTHER" id="PTHR45868">
    <property type="entry name" value="HEAVY METAL-ASSOCIATED ISOPRENYLATED PLANT PROTEIN 33-RELATED"/>
    <property type="match status" value="1"/>
</dbReference>
<dbReference type="Gene3D" id="3.30.70.100">
    <property type="match status" value="2"/>
</dbReference>
<evidence type="ECO:0000256" key="2">
    <source>
        <dbReference type="ARBA" id="ARBA00022723"/>
    </source>
</evidence>
<dbReference type="InterPro" id="IPR006121">
    <property type="entry name" value="HMA_dom"/>
</dbReference>
<evidence type="ECO:0000256" key="3">
    <source>
        <dbReference type="ARBA" id="ARBA00023289"/>
    </source>
</evidence>
<organism evidence="7 8">
    <name type="scientific">Musa balbisiana</name>
    <name type="common">Banana</name>
    <dbReference type="NCBI Taxonomy" id="52838"/>
    <lineage>
        <taxon>Eukaryota</taxon>
        <taxon>Viridiplantae</taxon>
        <taxon>Streptophyta</taxon>
        <taxon>Embryophyta</taxon>
        <taxon>Tracheophyta</taxon>
        <taxon>Spermatophyta</taxon>
        <taxon>Magnoliopsida</taxon>
        <taxon>Liliopsida</taxon>
        <taxon>Zingiberales</taxon>
        <taxon>Musaceae</taxon>
        <taxon>Musa</taxon>
    </lineage>
</organism>
<accession>A0A4S8J3W6</accession>
<dbReference type="PROSITE" id="PS50846">
    <property type="entry name" value="HMA_2"/>
    <property type="match status" value="2"/>
</dbReference>
<dbReference type="Pfam" id="PF00403">
    <property type="entry name" value="HMA"/>
    <property type="match status" value="2"/>
</dbReference>
<keyword evidence="1" id="KW-0488">Methylation</keyword>
<dbReference type="PANTHER" id="PTHR45868:SF93">
    <property type="entry name" value="OS12G0144600 PROTEIN"/>
    <property type="match status" value="1"/>
</dbReference>
<protein>
    <recommendedName>
        <fullName evidence="6">HMA domain-containing protein</fullName>
    </recommendedName>
</protein>
<dbReference type="EMBL" id="PYDT01000007">
    <property type="protein sequence ID" value="THU56108.1"/>
    <property type="molecule type" value="Genomic_DNA"/>
</dbReference>
<reference evidence="7 8" key="1">
    <citation type="journal article" date="2019" name="Nat. Plants">
        <title>Genome sequencing of Musa balbisiana reveals subgenome evolution and function divergence in polyploid bananas.</title>
        <authorList>
            <person name="Yao X."/>
        </authorList>
    </citation>
    <scope>NUCLEOTIDE SEQUENCE [LARGE SCALE GENOMIC DNA]</scope>
    <source>
        <strain evidence="8">cv. DH-PKW</strain>
        <tissue evidence="7">Leaves</tissue>
    </source>
</reference>
<dbReference type="SUPFAM" id="SSF55008">
    <property type="entry name" value="HMA, heavy metal-associated domain"/>
    <property type="match status" value="2"/>
</dbReference>
<evidence type="ECO:0000313" key="7">
    <source>
        <dbReference type="EMBL" id="THU56108.1"/>
    </source>
</evidence>
<keyword evidence="2" id="KW-0479">Metal-binding</keyword>
<keyword evidence="3" id="KW-0449">Lipoprotein</keyword>
<comment type="similarity">
    <text evidence="4">Belongs to the HIPP family.</text>
</comment>
<sequence length="287" mass="31734">MKCCFLCSKNCDQLEKKSDKEDDKILPTKIGKIAELLATKDGNQKNTPAQKKDVKSQDGGSGGGEGCSGTKLPVEEKQTCVLKVQTCSVECQKEIRKVLLKIDGVYAIDLDIKEEKVTVTGNVDPAILIKKLRKIGKVAELVATKDENQEHTQPQKEDVRSQEGGSGGEEGCSHTKLPVEKIQACVLKVHTCCVGCQKKIRKVLLKIDGVHAIDLDVKEEKVIVTGNVDPAILKKKKKKEEEEEAEERNKVVAMRKELKHITRVASNQPHTSCRWSSSRTMKPVLLL</sequence>
<feature type="compositionally biased region" description="Basic and acidic residues" evidence="5">
    <location>
        <begin position="145"/>
        <end position="161"/>
    </location>
</feature>
<keyword evidence="3" id="KW-0636">Prenylation</keyword>
<evidence type="ECO:0000259" key="6">
    <source>
        <dbReference type="PROSITE" id="PS50846"/>
    </source>
</evidence>
<dbReference type="AlphaFoldDB" id="A0A4S8J3W6"/>
<gene>
    <name evidence="7" type="ORF">C4D60_Mb11t13780</name>
</gene>
<dbReference type="GO" id="GO:0046872">
    <property type="term" value="F:metal ion binding"/>
    <property type="evidence" value="ECO:0007669"/>
    <property type="project" value="UniProtKB-KW"/>
</dbReference>
<dbReference type="Proteomes" id="UP000317650">
    <property type="component" value="Chromosome 11"/>
</dbReference>
<feature type="domain" description="HMA" evidence="6">
    <location>
        <begin position="77"/>
        <end position="140"/>
    </location>
</feature>
<evidence type="ECO:0000313" key="8">
    <source>
        <dbReference type="Proteomes" id="UP000317650"/>
    </source>
</evidence>
<feature type="domain" description="HMA" evidence="6">
    <location>
        <begin position="182"/>
        <end position="245"/>
    </location>
</feature>
<feature type="region of interest" description="Disordered" evidence="5">
    <location>
        <begin position="37"/>
        <end position="68"/>
    </location>
</feature>
<proteinExistence type="inferred from homology"/>
<comment type="caution">
    <text evidence="7">The sequence shown here is derived from an EMBL/GenBank/DDBJ whole genome shotgun (WGS) entry which is preliminary data.</text>
</comment>
<evidence type="ECO:0000256" key="5">
    <source>
        <dbReference type="SAM" id="MobiDB-lite"/>
    </source>
</evidence>
<evidence type="ECO:0000256" key="4">
    <source>
        <dbReference type="ARBA" id="ARBA00024045"/>
    </source>
</evidence>
<evidence type="ECO:0000256" key="1">
    <source>
        <dbReference type="ARBA" id="ARBA00022481"/>
    </source>
</evidence>
<feature type="region of interest" description="Disordered" evidence="5">
    <location>
        <begin position="145"/>
        <end position="173"/>
    </location>
</feature>